<dbReference type="RefSeq" id="XP_022390524.1">
    <property type="nucleotide sequence ID" value="XM_022532157.1"/>
</dbReference>
<keyword evidence="9" id="KW-1185">Reference proteome</keyword>
<evidence type="ECO:0000256" key="6">
    <source>
        <dbReference type="SAM" id="Phobius"/>
    </source>
</evidence>
<dbReference type="InterPro" id="IPR036259">
    <property type="entry name" value="MFS_trans_sf"/>
</dbReference>
<dbReference type="GeneID" id="34448418"/>
<evidence type="ECO:0000256" key="3">
    <source>
        <dbReference type="ARBA" id="ARBA00022692"/>
    </source>
</evidence>
<dbReference type="FunFam" id="1.20.1250.20:FF:000082">
    <property type="entry name" value="MFS multidrug transporter, putative"/>
    <property type="match status" value="1"/>
</dbReference>
<feature type="transmembrane region" description="Helical" evidence="6">
    <location>
        <begin position="470"/>
        <end position="491"/>
    </location>
</feature>
<dbReference type="Proteomes" id="UP000179179">
    <property type="component" value="Unassembled WGS sequence"/>
</dbReference>
<name>A0A1F8A527_9EURO</name>
<keyword evidence="3 6" id="KW-0812">Transmembrane</keyword>
<feature type="transmembrane region" description="Helical" evidence="6">
    <location>
        <begin position="184"/>
        <end position="207"/>
    </location>
</feature>
<sequence length="535" mass="58668">MSTGKVDNVMEINAPAHVPECIEALHGDGFQEHGDSHPSSVPMDEEEEFIWVQWQGPDDPENPQNFKFARKCLITWSLSMMTLCVTFASSVFSEATSVTAEEFHVGTEVMALGTSLPIFVSPPDISQVVRCSADAYRQQGFAISTLVWGPSSELFGRTRPLFVGYAAFILAQLLVALGRSIATILIGRFFVGFFGCAPLSIVGGAMVDIWDPVARGVTIALFSIASFAGPTFGPVLGGFIVDSYLGWRWTAWITMIGAGTFGVASFLIVPETYSPVLLQRRAAGLRRDTGNPLFLASLDAHRPSWRGMITKYVFRPIKMLLLEPILVCLTIYISLVYGILYLFFESYPVAFTEVREWRELGVAALPFLGIAVGILCGGCLIIMFTKTRFARQLQRHGYVIPEERLPPMMIAAVLLPAGLFWFGWTSDPAVPWGIQVIAGIPIGCGILVIFMQGLNYLVDVYLPYANSAMAANTLVRCSLGGAFPLFATQMYHKLGVAWASSLLGFLTIAMIPIPILLFVYGKRVRSLSRFSMGDD</sequence>
<protein>
    <recommendedName>
        <fullName evidence="7">Major facilitator superfamily (MFS) profile domain-containing protein</fullName>
    </recommendedName>
</protein>
<evidence type="ECO:0000259" key="7">
    <source>
        <dbReference type="PROSITE" id="PS50850"/>
    </source>
</evidence>
<evidence type="ECO:0000313" key="9">
    <source>
        <dbReference type="Proteomes" id="UP000179179"/>
    </source>
</evidence>
<dbReference type="GO" id="GO:0022857">
    <property type="term" value="F:transmembrane transporter activity"/>
    <property type="evidence" value="ECO:0007669"/>
    <property type="project" value="InterPro"/>
</dbReference>
<accession>A0A1F8A527</accession>
<evidence type="ECO:0000256" key="5">
    <source>
        <dbReference type="ARBA" id="ARBA00023136"/>
    </source>
</evidence>
<feature type="transmembrane region" description="Helical" evidence="6">
    <location>
        <begin position="320"/>
        <end position="344"/>
    </location>
</feature>
<gene>
    <name evidence="8" type="ORF">ABOM_005028</name>
</gene>
<evidence type="ECO:0000256" key="2">
    <source>
        <dbReference type="ARBA" id="ARBA00008335"/>
    </source>
</evidence>
<feature type="transmembrane region" description="Helical" evidence="6">
    <location>
        <begin position="247"/>
        <end position="269"/>
    </location>
</feature>
<dbReference type="InterPro" id="IPR020846">
    <property type="entry name" value="MFS_dom"/>
</dbReference>
<dbReference type="OrthoDB" id="446368at2759"/>
<dbReference type="Pfam" id="PF07690">
    <property type="entry name" value="MFS_1"/>
    <property type="match status" value="1"/>
</dbReference>
<feature type="transmembrane region" description="Helical" evidence="6">
    <location>
        <begin position="497"/>
        <end position="520"/>
    </location>
</feature>
<feature type="transmembrane region" description="Helical" evidence="6">
    <location>
        <begin position="405"/>
        <end position="424"/>
    </location>
</feature>
<keyword evidence="4 6" id="KW-1133">Transmembrane helix</keyword>
<dbReference type="AlphaFoldDB" id="A0A1F8A527"/>
<dbReference type="CDD" id="cd17323">
    <property type="entry name" value="MFS_Tpo1_MDR_like"/>
    <property type="match status" value="1"/>
</dbReference>
<feature type="transmembrane region" description="Helical" evidence="6">
    <location>
        <begin position="364"/>
        <end position="384"/>
    </location>
</feature>
<dbReference type="SUPFAM" id="SSF103473">
    <property type="entry name" value="MFS general substrate transporter"/>
    <property type="match status" value="1"/>
</dbReference>
<proteinExistence type="inferred from homology"/>
<reference evidence="8 9" key="1">
    <citation type="journal article" date="2016" name="Genome Biol. Evol.">
        <title>Draft genome sequence of an aflatoxigenic Aspergillus species, A. bombycis.</title>
        <authorList>
            <person name="Moore G.G."/>
            <person name="Mack B.M."/>
            <person name="Beltz S.B."/>
            <person name="Gilbert M.K."/>
        </authorList>
    </citation>
    <scope>NUCLEOTIDE SEQUENCE [LARGE SCALE GENOMIC DNA]</scope>
    <source>
        <strain evidence="9">NRRL 26010</strain>
    </source>
</reference>
<dbReference type="PANTHER" id="PTHR23502:SF47">
    <property type="entry name" value="MAJOR FACILITATOR SUPERFAMILY (MFS) PROFILE DOMAIN-CONTAINING PROTEIN-RELATED"/>
    <property type="match status" value="1"/>
</dbReference>
<keyword evidence="5 6" id="KW-0472">Membrane</keyword>
<feature type="domain" description="Major facilitator superfamily (MFS) profile" evidence="7">
    <location>
        <begin position="94"/>
        <end position="524"/>
    </location>
</feature>
<comment type="caution">
    <text evidence="8">The sequence shown here is derived from an EMBL/GenBank/DDBJ whole genome shotgun (WGS) entry which is preliminary data.</text>
</comment>
<feature type="transmembrane region" description="Helical" evidence="6">
    <location>
        <begin position="219"/>
        <end position="241"/>
    </location>
</feature>
<dbReference type="InterPro" id="IPR011701">
    <property type="entry name" value="MFS"/>
</dbReference>
<comment type="similarity">
    <text evidence="2">Belongs to the major facilitator superfamily.</text>
</comment>
<dbReference type="EMBL" id="LYCR01000028">
    <property type="protein sequence ID" value="OGM46807.1"/>
    <property type="molecule type" value="Genomic_DNA"/>
</dbReference>
<feature type="transmembrane region" description="Helical" evidence="6">
    <location>
        <begin position="161"/>
        <end position="178"/>
    </location>
</feature>
<dbReference type="GO" id="GO:0005886">
    <property type="term" value="C:plasma membrane"/>
    <property type="evidence" value="ECO:0007669"/>
    <property type="project" value="UniProtKB-SubCell"/>
</dbReference>
<evidence type="ECO:0000256" key="4">
    <source>
        <dbReference type="ARBA" id="ARBA00022989"/>
    </source>
</evidence>
<dbReference type="PANTHER" id="PTHR23502">
    <property type="entry name" value="MAJOR FACILITATOR SUPERFAMILY"/>
    <property type="match status" value="1"/>
</dbReference>
<dbReference type="PROSITE" id="PS50850">
    <property type="entry name" value="MFS"/>
    <property type="match status" value="1"/>
</dbReference>
<feature type="transmembrane region" description="Helical" evidence="6">
    <location>
        <begin position="436"/>
        <end position="458"/>
    </location>
</feature>
<organism evidence="8 9">
    <name type="scientific">Aspergillus bombycis</name>
    <dbReference type="NCBI Taxonomy" id="109264"/>
    <lineage>
        <taxon>Eukaryota</taxon>
        <taxon>Fungi</taxon>
        <taxon>Dikarya</taxon>
        <taxon>Ascomycota</taxon>
        <taxon>Pezizomycotina</taxon>
        <taxon>Eurotiomycetes</taxon>
        <taxon>Eurotiomycetidae</taxon>
        <taxon>Eurotiales</taxon>
        <taxon>Aspergillaceae</taxon>
        <taxon>Aspergillus</taxon>
    </lineage>
</organism>
<evidence type="ECO:0000313" key="8">
    <source>
        <dbReference type="EMBL" id="OGM46807.1"/>
    </source>
</evidence>
<comment type="subcellular location">
    <subcellularLocation>
        <location evidence="1">Cell membrane</location>
        <topology evidence="1">Multi-pass membrane protein</topology>
    </subcellularLocation>
</comment>
<dbReference type="Gene3D" id="1.20.1250.20">
    <property type="entry name" value="MFS general substrate transporter like domains"/>
    <property type="match status" value="1"/>
</dbReference>
<evidence type="ECO:0000256" key="1">
    <source>
        <dbReference type="ARBA" id="ARBA00004651"/>
    </source>
</evidence>